<dbReference type="InterPro" id="IPR020751">
    <property type="entry name" value="aa-tRNA-synth_I_codon-bd_sub2"/>
</dbReference>
<dbReference type="GO" id="GO:0004818">
    <property type="term" value="F:glutamate-tRNA ligase activity"/>
    <property type="evidence" value="ECO:0007669"/>
    <property type="project" value="UniProtKB-UniRule"/>
</dbReference>
<keyword evidence="2 8" id="KW-0963">Cytoplasm</keyword>
<evidence type="ECO:0000256" key="2">
    <source>
        <dbReference type="ARBA" id="ARBA00022490"/>
    </source>
</evidence>
<evidence type="ECO:0000313" key="11">
    <source>
        <dbReference type="EMBL" id="KKR41480.1"/>
    </source>
</evidence>
<reference evidence="11 12" key="1">
    <citation type="journal article" date="2015" name="Nature">
        <title>rRNA introns, odd ribosomes, and small enigmatic genomes across a large radiation of phyla.</title>
        <authorList>
            <person name="Brown C.T."/>
            <person name="Hug L.A."/>
            <person name="Thomas B.C."/>
            <person name="Sharon I."/>
            <person name="Castelle C.J."/>
            <person name="Singh A."/>
            <person name="Wilkins M.J."/>
            <person name="Williams K.H."/>
            <person name="Banfield J.F."/>
        </authorList>
    </citation>
    <scope>NUCLEOTIDE SEQUENCE [LARGE SCALE GENOMIC DNA]</scope>
</reference>
<evidence type="ECO:0000259" key="10">
    <source>
        <dbReference type="Pfam" id="PF19269"/>
    </source>
</evidence>
<dbReference type="Pfam" id="PF19269">
    <property type="entry name" value="Anticodon_2"/>
    <property type="match status" value="1"/>
</dbReference>
<feature type="binding site" evidence="8">
    <location>
        <position position="256"/>
    </location>
    <ligand>
        <name>ATP</name>
        <dbReference type="ChEBI" id="CHEBI:30616"/>
    </ligand>
</feature>
<dbReference type="SUPFAM" id="SSF52374">
    <property type="entry name" value="Nucleotidylyl transferase"/>
    <property type="match status" value="1"/>
</dbReference>
<dbReference type="Proteomes" id="UP000034881">
    <property type="component" value="Unassembled WGS sequence"/>
</dbReference>
<dbReference type="GO" id="GO:0006424">
    <property type="term" value="P:glutamyl-tRNA aminoacylation"/>
    <property type="evidence" value="ECO:0007669"/>
    <property type="project" value="UniProtKB-UniRule"/>
</dbReference>
<dbReference type="InterPro" id="IPR045462">
    <property type="entry name" value="aa-tRNA-synth_I_cd-bd"/>
</dbReference>
<dbReference type="Gene3D" id="1.10.10.350">
    <property type="match status" value="1"/>
</dbReference>
<dbReference type="EMBL" id="LBYB01000010">
    <property type="protein sequence ID" value="KKR41480.1"/>
    <property type="molecule type" value="Genomic_DNA"/>
</dbReference>
<evidence type="ECO:0000313" key="12">
    <source>
        <dbReference type="Proteomes" id="UP000034881"/>
    </source>
</evidence>
<dbReference type="Gene3D" id="1.10.8.70">
    <property type="entry name" value="Glutamate-tRNA synthetase, class I, anticodon-binding domain 1"/>
    <property type="match status" value="1"/>
</dbReference>
<evidence type="ECO:0000256" key="3">
    <source>
        <dbReference type="ARBA" id="ARBA00022598"/>
    </source>
</evidence>
<evidence type="ECO:0000256" key="6">
    <source>
        <dbReference type="ARBA" id="ARBA00022917"/>
    </source>
</evidence>
<evidence type="ECO:0000256" key="5">
    <source>
        <dbReference type="ARBA" id="ARBA00022840"/>
    </source>
</evidence>
<dbReference type="HAMAP" id="MF_00022">
    <property type="entry name" value="Glu_tRNA_synth_type1"/>
    <property type="match status" value="1"/>
</dbReference>
<dbReference type="Pfam" id="PF00749">
    <property type="entry name" value="tRNA-synt_1c"/>
    <property type="match status" value="1"/>
</dbReference>
<evidence type="ECO:0000256" key="1">
    <source>
        <dbReference type="ARBA" id="ARBA00007894"/>
    </source>
</evidence>
<keyword evidence="6 8" id="KW-0648">Protein biosynthesis</keyword>
<dbReference type="EC" id="6.1.1.17" evidence="8"/>
<accession>A0A0G0T2Z5</accession>
<comment type="function">
    <text evidence="8">Catalyzes the attachment of glutamate to tRNA(Glu) in a two-step reaction: glutamate is first activated by ATP to form Glu-AMP and then transferred to the acceptor end of tRNA(Glu).</text>
</comment>
<dbReference type="PATRIC" id="fig|1618431.3.peg.1059"/>
<feature type="short sequence motif" description="'KMSKS' region" evidence="8">
    <location>
        <begin position="253"/>
        <end position="257"/>
    </location>
</feature>
<dbReference type="InterPro" id="IPR000924">
    <property type="entry name" value="Glu/Gln-tRNA-synth"/>
</dbReference>
<dbReference type="AlphaFoldDB" id="A0A0G0T2Z5"/>
<keyword evidence="4 8" id="KW-0547">Nucleotide-binding</keyword>
<dbReference type="InterPro" id="IPR020058">
    <property type="entry name" value="Glu/Gln-tRNA-synth_Ib_cat-dom"/>
</dbReference>
<dbReference type="InterPro" id="IPR049940">
    <property type="entry name" value="GluQ/Sye"/>
</dbReference>
<comment type="catalytic activity">
    <reaction evidence="8">
        <text>tRNA(Glu) + L-glutamate + ATP = L-glutamyl-tRNA(Glu) + AMP + diphosphate</text>
        <dbReference type="Rhea" id="RHEA:23540"/>
        <dbReference type="Rhea" id="RHEA-COMP:9663"/>
        <dbReference type="Rhea" id="RHEA-COMP:9680"/>
        <dbReference type="ChEBI" id="CHEBI:29985"/>
        <dbReference type="ChEBI" id="CHEBI:30616"/>
        <dbReference type="ChEBI" id="CHEBI:33019"/>
        <dbReference type="ChEBI" id="CHEBI:78442"/>
        <dbReference type="ChEBI" id="CHEBI:78520"/>
        <dbReference type="ChEBI" id="CHEBI:456215"/>
        <dbReference type="EC" id="6.1.1.17"/>
    </reaction>
</comment>
<keyword evidence="5 8" id="KW-0067">ATP-binding</keyword>
<dbReference type="GO" id="GO:0008270">
    <property type="term" value="F:zinc ion binding"/>
    <property type="evidence" value="ECO:0007669"/>
    <property type="project" value="InterPro"/>
</dbReference>
<dbReference type="InterPro" id="IPR004527">
    <property type="entry name" value="Glu-tRNA-ligase_bac/mito"/>
</dbReference>
<evidence type="ECO:0000256" key="7">
    <source>
        <dbReference type="ARBA" id="ARBA00023146"/>
    </source>
</evidence>
<sequence>MEVRTRIAPSPTGYPHIATIYQVMFDFVFAKKYNGKFILRIEDTDRARFVEGAEQVIFDSLKWFGLEPDEGPVWGGEYGPYRQSERLDIYQKYAKQLIEQGNAYYCFCSKERLEELRTKQQKEKKAPMYDKNCVTLSKEEIEKKLSSSIPYVIRLNVPKNQKIIVSDVVAGDVVFDSSQIDDQVLIKSDGFPTYHMGVVVDDYLMKITHVFRGTEWLPSTPKHILLYKFLGWEDSVPKYAHLPLLLDPEGAGKLSKRKGHASVDFYKQEGYLPEAVLNFLANIVWNHPDGQEIFTLKEFEKAFELEPFKMEVKSQGARFDIRKLEWMNGEYIRKMPDEELTKRLQEFLVDHPAKDRIAPLVPLIKERIKKLSDFIPLTDFLFEKPEYDLSIFEKLKIKNLNEVLNKVFEDLKVMEKPWKSENFEKTFRNFAEKSGLKAGDVFQLIRVAVSGQIVTPPLFESVKILGEDEVIERVNEALVFLKSNRVA</sequence>
<dbReference type="GO" id="GO:0000049">
    <property type="term" value="F:tRNA binding"/>
    <property type="evidence" value="ECO:0007669"/>
    <property type="project" value="InterPro"/>
</dbReference>
<feature type="domain" description="Glutamyl/glutaminyl-tRNA synthetase class Ib catalytic" evidence="9">
    <location>
        <begin position="2"/>
        <end position="326"/>
    </location>
</feature>
<name>A0A0G0T2Z5_9BACT</name>
<dbReference type="InterPro" id="IPR014729">
    <property type="entry name" value="Rossmann-like_a/b/a_fold"/>
</dbReference>
<feature type="domain" description="Aminoacyl-tRNA synthetase class I anticodon-binding" evidence="10">
    <location>
        <begin position="339"/>
        <end position="478"/>
    </location>
</feature>
<dbReference type="GO" id="GO:0005524">
    <property type="term" value="F:ATP binding"/>
    <property type="evidence" value="ECO:0007669"/>
    <property type="project" value="UniProtKB-UniRule"/>
</dbReference>
<dbReference type="InterPro" id="IPR020752">
    <property type="entry name" value="Glu-tRNA-synth_I_codon-bd_sub1"/>
</dbReference>
<dbReference type="InterPro" id="IPR033910">
    <property type="entry name" value="GluRS_core"/>
</dbReference>
<keyword evidence="3 8" id="KW-0436">Ligase</keyword>
<comment type="subunit">
    <text evidence="8">Monomer.</text>
</comment>
<dbReference type="SUPFAM" id="SSF48163">
    <property type="entry name" value="An anticodon-binding domain of class I aminoacyl-tRNA synthetases"/>
    <property type="match status" value="1"/>
</dbReference>
<dbReference type="PANTHER" id="PTHR43311">
    <property type="entry name" value="GLUTAMATE--TRNA LIGASE"/>
    <property type="match status" value="1"/>
</dbReference>
<dbReference type="CDD" id="cd00808">
    <property type="entry name" value="GluRS_core"/>
    <property type="match status" value="1"/>
</dbReference>
<dbReference type="NCBIfam" id="TIGR00464">
    <property type="entry name" value="gltX_bact"/>
    <property type="match status" value="1"/>
</dbReference>
<dbReference type="Gene3D" id="3.40.50.620">
    <property type="entry name" value="HUPs"/>
    <property type="match status" value="1"/>
</dbReference>
<dbReference type="GO" id="GO:0005829">
    <property type="term" value="C:cytosol"/>
    <property type="evidence" value="ECO:0007669"/>
    <property type="project" value="TreeGrafter"/>
</dbReference>
<organism evidence="11 12">
    <name type="scientific">Candidatus Daviesbacteria bacterium GW2011_GWC2_40_12</name>
    <dbReference type="NCBI Taxonomy" id="1618431"/>
    <lineage>
        <taxon>Bacteria</taxon>
        <taxon>Candidatus Daviesiibacteriota</taxon>
    </lineage>
</organism>
<dbReference type="FunFam" id="3.40.50.620:FF:000045">
    <property type="entry name" value="Glutamate--tRNA ligase, mitochondrial"/>
    <property type="match status" value="1"/>
</dbReference>
<protein>
    <recommendedName>
        <fullName evidence="8">Glutamate--tRNA ligase</fullName>
        <ecNumber evidence="8">6.1.1.17</ecNumber>
    </recommendedName>
    <alternativeName>
        <fullName evidence="8">Glutamyl-tRNA synthetase</fullName>
        <shortName evidence="8">GluRS</shortName>
    </alternativeName>
</protein>
<proteinExistence type="inferred from homology"/>
<evidence type="ECO:0000256" key="4">
    <source>
        <dbReference type="ARBA" id="ARBA00022741"/>
    </source>
</evidence>
<evidence type="ECO:0000256" key="8">
    <source>
        <dbReference type="HAMAP-Rule" id="MF_00022"/>
    </source>
</evidence>
<comment type="caution">
    <text evidence="11">The sequence shown here is derived from an EMBL/GenBank/DDBJ whole genome shotgun (WGS) entry which is preliminary data.</text>
</comment>
<dbReference type="InterPro" id="IPR008925">
    <property type="entry name" value="aa_tRNA-synth_I_cd-bd_sf"/>
</dbReference>
<dbReference type="PANTHER" id="PTHR43311:SF2">
    <property type="entry name" value="GLUTAMATE--TRNA LIGASE, MITOCHONDRIAL-RELATED"/>
    <property type="match status" value="1"/>
</dbReference>
<keyword evidence="7 8" id="KW-0030">Aminoacyl-tRNA synthetase</keyword>
<comment type="similarity">
    <text evidence="1 8">Belongs to the class-I aminoacyl-tRNA synthetase family. Glutamate--tRNA ligase type 1 subfamily.</text>
</comment>
<comment type="caution">
    <text evidence="8">Lacks conserved residue(s) required for the propagation of feature annotation.</text>
</comment>
<gene>
    <name evidence="8" type="primary">gltX</name>
    <name evidence="11" type="ORF">UT77_C0010G0006</name>
</gene>
<comment type="subcellular location">
    <subcellularLocation>
        <location evidence="8">Cytoplasm</location>
    </subcellularLocation>
</comment>
<evidence type="ECO:0000259" key="9">
    <source>
        <dbReference type="Pfam" id="PF00749"/>
    </source>
</evidence>
<dbReference type="PRINTS" id="PR00987">
    <property type="entry name" value="TRNASYNTHGLU"/>
</dbReference>